<dbReference type="RefSeq" id="WP_091512060.1">
    <property type="nucleotide sequence ID" value="NZ_FOLE01000005.1"/>
</dbReference>
<accession>A0A1I1JA13</accession>
<keyword evidence="4" id="KW-1185">Reference proteome</keyword>
<dbReference type="AlphaFoldDB" id="A0A1I1JA13"/>
<evidence type="ECO:0000256" key="2">
    <source>
        <dbReference type="SAM" id="Phobius"/>
    </source>
</evidence>
<evidence type="ECO:0000256" key="1">
    <source>
        <dbReference type="SAM" id="MobiDB-lite"/>
    </source>
</evidence>
<dbReference type="EMBL" id="FOLE01000005">
    <property type="protein sequence ID" value="SFC44971.1"/>
    <property type="molecule type" value="Genomic_DNA"/>
</dbReference>
<keyword evidence="2" id="KW-0812">Transmembrane</keyword>
<name>A0A1I1JA13_9BACT</name>
<keyword evidence="2" id="KW-0472">Membrane</keyword>
<sequence length="121" mass="13575">MLDELLGENTVMWLLVGGVLMLIVSMSMFKSTAYLPPINKEARFGEESVADVVADFPPPAQEAEAAHPRAEFDELQKARKEVEVNQQLLKLNKASMEAQAAADKEEAQRRMNEFLKRNTPN</sequence>
<feature type="compositionally biased region" description="Basic and acidic residues" evidence="1">
    <location>
        <begin position="102"/>
        <end position="121"/>
    </location>
</feature>
<feature type="transmembrane region" description="Helical" evidence="2">
    <location>
        <begin position="12"/>
        <end position="29"/>
    </location>
</feature>
<feature type="region of interest" description="Disordered" evidence="1">
    <location>
        <begin position="95"/>
        <end position="121"/>
    </location>
</feature>
<dbReference type="STRING" id="927664.SAMN05421780_105249"/>
<dbReference type="Proteomes" id="UP000199514">
    <property type="component" value="Unassembled WGS sequence"/>
</dbReference>
<gene>
    <name evidence="3" type="ORF">SAMN05421780_105249</name>
</gene>
<reference evidence="3 4" key="1">
    <citation type="submission" date="2016-10" db="EMBL/GenBank/DDBJ databases">
        <authorList>
            <person name="de Groot N.N."/>
        </authorList>
    </citation>
    <scope>NUCLEOTIDE SEQUENCE [LARGE SCALE GENOMIC DNA]</scope>
    <source>
        <strain evidence="3 4">DSM 6793</strain>
    </source>
</reference>
<proteinExistence type="predicted"/>
<protein>
    <submittedName>
        <fullName evidence="3">Uncharacterized protein</fullName>
    </submittedName>
</protein>
<keyword evidence="2" id="KW-1133">Transmembrane helix</keyword>
<organism evidence="3 4">
    <name type="scientific">Flexibacter flexilis DSM 6793</name>
    <dbReference type="NCBI Taxonomy" id="927664"/>
    <lineage>
        <taxon>Bacteria</taxon>
        <taxon>Pseudomonadati</taxon>
        <taxon>Bacteroidota</taxon>
        <taxon>Cytophagia</taxon>
        <taxon>Cytophagales</taxon>
        <taxon>Flexibacteraceae</taxon>
        <taxon>Flexibacter</taxon>
    </lineage>
</organism>
<evidence type="ECO:0000313" key="4">
    <source>
        <dbReference type="Proteomes" id="UP000199514"/>
    </source>
</evidence>
<evidence type="ECO:0000313" key="3">
    <source>
        <dbReference type="EMBL" id="SFC44971.1"/>
    </source>
</evidence>